<dbReference type="Gene3D" id="3.40.50.300">
    <property type="entry name" value="P-loop containing nucleotide triphosphate hydrolases"/>
    <property type="match status" value="1"/>
</dbReference>
<dbReference type="InterPro" id="IPR003959">
    <property type="entry name" value="ATPase_AAA_core"/>
</dbReference>
<feature type="domain" description="AAA+ ATPase" evidence="2">
    <location>
        <begin position="745"/>
        <end position="870"/>
    </location>
</feature>
<comment type="caution">
    <text evidence="3">The sequence shown here is derived from an EMBL/GenBank/DDBJ whole genome shotgun (WGS) entry which is preliminary data.</text>
</comment>
<dbReference type="SUPFAM" id="SSF52540">
    <property type="entry name" value="P-loop containing nucleoside triphosphate hydrolases"/>
    <property type="match status" value="1"/>
</dbReference>
<dbReference type="PANTHER" id="PTHR46411:SF2">
    <property type="entry name" value="AAA+ ATPASE DOMAIN-CONTAINING PROTEIN"/>
    <property type="match status" value="1"/>
</dbReference>
<feature type="region of interest" description="Disordered" evidence="1">
    <location>
        <begin position="63"/>
        <end position="99"/>
    </location>
</feature>
<name>A0ABR1TJ29_9PEZI</name>
<evidence type="ECO:0000313" key="3">
    <source>
        <dbReference type="EMBL" id="KAK8045966.1"/>
    </source>
</evidence>
<dbReference type="PANTHER" id="PTHR46411">
    <property type="entry name" value="FAMILY ATPASE, PUTATIVE-RELATED"/>
    <property type="match status" value="1"/>
</dbReference>
<dbReference type="InterPro" id="IPR056599">
    <property type="entry name" value="AAA_lid_fung"/>
</dbReference>
<proteinExistence type="predicted"/>
<protein>
    <recommendedName>
        <fullName evidence="2">AAA+ ATPase domain-containing protein</fullName>
    </recommendedName>
</protein>
<dbReference type="InterPro" id="IPR003593">
    <property type="entry name" value="AAA+_ATPase"/>
</dbReference>
<dbReference type="SMART" id="SM00382">
    <property type="entry name" value="AAA"/>
    <property type="match status" value="1"/>
</dbReference>
<reference evidence="3 4" key="1">
    <citation type="submission" date="2023-01" db="EMBL/GenBank/DDBJ databases">
        <title>Analysis of 21 Apiospora genomes using comparative genomics revels a genus with tremendous synthesis potential of carbohydrate active enzymes and secondary metabolites.</title>
        <authorList>
            <person name="Sorensen T."/>
        </authorList>
    </citation>
    <scope>NUCLEOTIDE SEQUENCE [LARGE SCALE GENOMIC DNA]</scope>
    <source>
        <strain evidence="3 4">CBS 83171</strain>
    </source>
</reference>
<feature type="compositionally biased region" description="Polar residues" evidence="1">
    <location>
        <begin position="1178"/>
        <end position="1187"/>
    </location>
</feature>
<feature type="compositionally biased region" description="Low complexity" evidence="1">
    <location>
        <begin position="1161"/>
        <end position="1177"/>
    </location>
</feature>
<feature type="compositionally biased region" description="Basic residues" evidence="1">
    <location>
        <begin position="124"/>
        <end position="135"/>
    </location>
</feature>
<organism evidence="3 4">
    <name type="scientific">Apiospora saccharicola</name>
    <dbReference type="NCBI Taxonomy" id="335842"/>
    <lineage>
        <taxon>Eukaryota</taxon>
        <taxon>Fungi</taxon>
        <taxon>Dikarya</taxon>
        <taxon>Ascomycota</taxon>
        <taxon>Pezizomycotina</taxon>
        <taxon>Sordariomycetes</taxon>
        <taxon>Xylariomycetidae</taxon>
        <taxon>Amphisphaeriales</taxon>
        <taxon>Apiosporaceae</taxon>
        <taxon>Apiospora</taxon>
    </lineage>
</organism>
<feature type="region of interest" description="Disordered" evidence="1">
    <location>
        <begin position="1"/>
        <end position="38"/>
    </location>
</feature>
<evidence type="ECO:0000259" key="2">
    <source>
        <dbReference type="SMART" id="SM00382"/>
    </source>
</evidence>
<feature type="region of interest" description="Disordered" evidence="1">
    <location>
        <begin position="120"/>
        <end position="142"/>
    </location>
</feature>
<evidence type="ECO:0000313" key="4">
    <source>
        <dbReference type="Proteomes" id="UP001446871"/>
    </source>
</evidence>
<sequence>MESTADPSSPQELNQAPSDGAVPSDRPASPNAPVTPTVTAMEAFDERFKALDAKLTLVNNIFNLQGRPTPGETKGVGYESDPSSDSYDSDSSDDSYDGKRVRDVMDETVKLLGQLNLSHEQYQRARRRRRRRRRANSPSSIPLKTLLLPDTEVALQISTTAYLEGKSVNWVWMHWPPFARLLRRTLEESTHNPIVAVIGELDAQVMKQIRPGFSGLSDIINHPDGDTLTRDPVQGLFPERVKIHSPALYSVFLNIADIDKMSMNRMDGMEDVMVFIRPFREFIYNEEKLRNHLAKLESRFDDLAKTGELSVVSYTAQSEVFEEGQGTTSDRQAATKPDVVAKNDKEPLYNSITALLHLRCLIKFFDDEIKPKLGYCGSDQCRKVLFHDLWHIYKPGDEVVDQFSKRAFRVIRVQSPHHLGEDLSNPFLNVRSEDENSKAVRDRQIFKVHCAYIDYNGKEFGPVKVTFSIFPFGGLKDIDSLLRALVFYTISLFRRECSYPLGRYACLRWSACDIDSLPIYPLRLAKNTGLRDRLVARGRMLLNITNLQPMYYTGTAFDTGEEIDSQVIVDHSEALADEERKAWAPIVETVGRPHYVLLEACKWPCCYQSVVSRGEYIDFRLANNFVDALVPKERFRALPLILSPRPLPESILGTEYEPKEEDFLIMSHRAFGFVLRTRKWAQLDLTYLRYENQDARDSTLSAFDRLELPSGHREMVKSLVTQHFRGKRASSANVDRTDMIRGKGKGLIMLLHGAPGVGKTTTAEGVAELFQKPLFHITCGDLGTTAREAEHELEKNFALASRWGCILLLDEADVFLSARERKDFERNGLVAVFLRVLEYYTGILFLTTNRIGDFDEAFASRIHMSLHYPELDELKTKKVFKLNLDLMQERFDRQGRKIIYDRSSIENFAEQHFRTHVYSRWNGRQIRNACQTALALAEYDAHGDRVPEEDDETDANITVALELRHFQLVQTAYLDFAKYLGDIRGTEGDRRAIDYGLRAKTQTPYQTMEPGYPSTPSNSAGLSASRYPARPVSTSYNSPYGSHLYPPQASQVSDPTRLPVSQDEMSGADSAYTAGPASSMGPQIYRQHGQLQGQTGLGGIYDRQANPQGQGYSHPGNQPRLYQSSSQSEYGQGWGSSGPAMNQGYPPASGLQQGQSRVSNPQWQSPQGQQPQQQQQQGHSIYRSNNLQQGGGIQGSTIGEGFVVPSQTPYGGQGGAPGA</sequence>
<dbReference type="EMBL" id="JAQQWM010000009">
    <property type="protein sequence ID" value="KAK8045966.1"/>
    <property type="molecule type" value="Genomic_DNA"/>
</dbReference>
<dbReference type="InterPro" id="IPR054289">
    <property type="entry name" value="DUF7025"/>
</dbReference>
<dbReference type="Pfam" id="PF22942">
    <property type="entry name" value="DUF7025"/>
    <property type="match status" value="1"/>
</dbReference>
<dbReference type="InterPro" id="IPR027417">
    <property type="entry name" value="P-loop_NTPase"/>
</dbReference>
<feature type="compositionally biased region" description="Polar residues" evidence="1">
    <location>
        <begin position="1"/>
        <end position="17"/>
    </location>
</feature>
<keyword evidence="4" id="KW-1185">Reference proteome</keyword>
<gene>
    <name evidence="3" type="ORF">PG996_014030</name>
</gene>
<dbReference type="Pfam" id="PF23232">
    <property type="entry name" value="AAA_lid_13"/>
    <property type="match status" value="1"/>
</dbReference>
<dbReference type="CDD" id="cd19481">
    <property type="entry name" value="RecA-like_protease"/>
    <property type="match status" value="1"/>
</dbReference>
<feature type="region of interest" description="Disordered" evidence="1">
    <location>
        <begin position="1005"/>
        <end position="1219"/>
    </location>
</feature>
<feature type="compositionally biased region" description="Polar residues" evidence="1">
    <location>
        <begin position="1150"/>
        <end position="1160"/>
    </location>
</feature>
<dbReference type="Proteomes" id="UP001446871">
    <property type="component" value="Unassembled WGS sequence"/>
</dbReference>
<evidence type="ECO:0000256" key="1">
    <source>
        <dbReference type="SAM" id="MobiDB-lite"/>
    </source>
</evidence>
<dbReference type="Pfam" id="PF00004">
    <property type="entry name" value="AAA"/>
    <property type="match status" value="1"/>
</dbReference>
<accession>A0ABR1TJ29</accession>